<dbReference type="PANTHER" id="PTHR15032:SF4">
    <property type="entry name" value="N-ACYL-PHOSPHATIDYLETHANOLAMINE-HYDROLYZING PHOSPHOLIPASE D"/>
    <property type="match status" value="1"/>
</dbReference>
<gene>
    <name evidence="3" type="ORF">FA14DRAFT_168435</name>
</gene>
<name>A0A316VCT8_9BASI</name>
<dbReference type="GO" id="GO:0008270">
    <property type="term" value="F:zinc ion binding"/>
    <property type="evidence" value="ECO:0007669"/>
    <property type="project" value="InterPro"/>
</dbReference>
<keyword evidence="4" id="KW-1185">Reference proteome</keyword>
<dbReference type="AlphaFoldDB" id="A0A316VCT8"/>
<keyword evidence="3" id="KW-0378">Hydrolase</keyword>
<dbReference type="RefSeq" id="XP_025354345.1">
    <property type="nucleotide sequence ID" value="XM_025500143.1"/>
</dbReference>
<protein>
    <submittedName>
        <fullName evidence="3">Metallo-hydrolase/oxidoreductase</fullName>
    </submittedName>
</protein>
<dbReference type="GO" id="GO:0070292">
    <property type="term" value="P:N-acylphosphatidylethanolamine metabolic process"/>
    <property type="evidence" value="ECO:0007669"/>
    <property type="project" value="TreeGrafter"/>
</dbReference>
<evidence type="ECO:0000256" key="1">
    <source>
        <dbReference type="PIRSR" id="PIRSR038896-50"/>
    </source>
</evidence>
<dbReference type="InterPro" id="IPR036866">
    <property type="entry name" value="RibonucZ/Hydroxyglut_hydro"/>
</dbReference>
<accession>A0A316VCT8</accession>
<dbReference type="STRING" id="1280837.A0A316VCT8"/>
<dbReference type="SUPFAM" id="SSF56281">
    <property type="entry name" value="Metallo-hydrolase/oxidoreductase"/>
    <property type="match status" value="1"/>
</dbReference>
<sequence>MAISRNGCINIIAILSNSIDTKLDGKIAFTWIGHAGCHFRIPIPDSDQVVTVLTDPVLSNRCSPSQIMGPARLQEAPTSVAEMAESQVADIWPDVLVLSHNHYDHLDYNTIKYFFDSNTAGKPVPYVFCSLGVAQFFYDIGFPKEGVTELDWWQQREISWSSPQNHEKALKLTCVPAQHFSGRSLSDRNKSVWAGWVFEALSKDGNTKGKKVYFAGDSGYRQVNREHLQSGYADDTLPYCPAFEEIGDLFGPIDFAAIPIGAYKPRVAMSAIHMNPLEAIQVHKQVRSKQSIGIHWGSFALAAEGHNEPRITLKEEMQKSDLPFDQFTTMEIGQTRYF</sequence>
<dbReference type="PIRSF" id="PIRSF038896">
    <property type="entry name" value="NAPE-PLD"/>
    <property type="match status" value="1"/>
</dbReference>
<organism evidence="3 4">
    <name type="scientific">Meira miltonrushii</name>
    <dbReference type="NCBI Taxonomy" id="1280837"/>
    <lineage>
        <taxon>Eukaryota</taxon>
        <taxon>Fungi</taxon>
        <taxon>Dikarya</taxon>
        <taxon>Basidiomycota</taxon>
        <taxon>Ustilaginomycotina</taxon>
        <taxon>Exobasidiomycetes</taxon>
        <taxon>Exobasidiales</taxon>
        <taxon>Brachybasidiaceae</taxon>
        <taxon>Meira</taxon>
    </lineage>
</organism>
<proteinExistence type="predicted"/>
<reference evidence="3 4" key="1">
    <citation type="journal article" date="2018" name="Mol. Biol. Evol.">
        <title>Broad Genomic Sampling Reveals a Smut Pathogenic Ancestry of the Fungal Clade Ustilaginomycotina.</title>
        <authorList>
            <person name="Kijpornyongpan T."/>
            <person name="Mondo S.J."/>
            <person name="Barry K."/>
            <person name="Sandor L."/>
            <person name="Lee J."/>
            <person name="Lipzen A."/>
            <person name="Pangilinan J."/>
            <person name="LaButti K."/>
            <person name="Hainaut M."/>
            <person name="Henrissat B."/>
            <person name="Grigoriev I.V."/>
            <person name="Spatafora J.W."/>
            <person name="Aime M.C."/>
        </authorList>
    </citation>
    <scope>NUCLEOTIDE SEQUENCE [LARGE SCALE GENOMIC DNA]</scope>
    <source>
        <strain evidence="3 4">MCA 3882</strain>
    </source>
</reference>
<dbReference type="InterPro" id="IPR001279">
    <property type="entry name" value="Metallo-B-lactamas"/>
</dbReference>
<dbReference type="InterPro" id="IPR024884">
    <property type="entry name" value="NAPE-PLD"/>
</dbReference>
<dbReference type="GO" id="GO:0070290">
    <property type="term" value="F:N-acylphosphatidylethanolamine-specific phospholipase D activity"/>
    <property type="evidence" value="ECO:0007669"/>
    <property type="project" value="InterPro"/>
</dbReference>
<evidence type="ECO:0000313" key="4">
    <source>
        <dbReference type="Proteomes" id="UP000245771"/>
    </source>
</evidence>
<dbReference type="Gene3D" id="3.60.15.10">
    <property type="entry name" value="Ribonuclease Z/Hydroxyacylglutathione hydrolase-like"/>
    <property type="match status" value="1"/>
</dbReference>
<dbReference type="GeneID" id="37021924"/>
<evidence type="ECO:0000313" key="3">
    <source>
        <dbReference type="EMBL" id="PWN34043.1"/>
    </source>
</evidence>
<dbReference type="Pfam" id="PF12706">
    <property type="entry name" value="Lactamase_B_2"/>
    <property type="match status" value="1"/>
</dbReference>
<dbReference type="PANTHER" id="PTHR15032">
    <property type="entry name" value="N-ACYL-PHOSPHATIDYLETHANOLAMINE-HYDROLYZING PHOSPHOLIPASE D"/>
    <property type="match status" value="1"/>
</dbReference>
<evidence type="ECO:0000259" key="2">
    <source>
        <dbReference type="Pfam" id="PF12706"/>
    </source>
</evidence>
<feature type="domain" description="Metallo-beta-lactamase" evidence="2">
    <location>
        <begin position="52"/>
        <end position="296"/>
    </location>
</feature>
<feature type="binding site" evidence="1">
    <location>
        <position position="273"/>
    </location>
    <ligand>
        <name>an N-acyl-1,2-diacyl-sn-glycero-3-phosphoethanolamine</name>
        <dbReference type="ChEBI" id="CHEBI:62537"/>
    </ligand>
</feature>
<dbReference type="GO" id="GO:0005737">
    <property type="term" value="C:cytoplasm"/>
    <property type="evidence" value="ECO:0007669"/>
    <property type="project" value="TreeGrafter"/>
</dbReference>
<dbReference type="Proteomes" id="UP000245771">
    <property type="component" value="Unassembled WGS sequence"/>
</dbReference>
<dbReference type="OrthoDB" id="332863at2759"/>
<dbReference type="EMBL" id="KZ819604">
    <property type="protein sequence ID" value="PWN34043.1"/>
    <property type="molecule type" value="Genomic_DNA"/>
</dbReference>
<dbReference type="GO" id="GO:0070291">
    <property type="term" value="P:N-acylethanolamine metabolic process"/>
    <property type="evidence" value="ECO:0007669"/>
    <property type="project" value="TreeGrafter"/>
</dbReference>
<dbReference type="InParanoid" id="A0A316VCT8"/>
<feature type="binding site" evidence="1">
    <location>
        <position position="103"/>
    </location>
    <ligand>
        <name>an N-acyl-1,2-diacyl-sn-glycero-3-phosphoethanolamine</name>
        <dbReference type="ChEBI" id="CHEBI:62537"/>
    </ligand>
</feature>